<gene>
    <name evidence="2" type="ORF">N656DRAFT_799080</name>
</gene>
<accession>A0AAN6YS50</accession>
<comment type="caution">
    <text evidence="2">The sequence shown here is derived from an EMBL/GenBank/DDBJ whole genome shotgun (WGS) entry which is preliminary data.</text>
</comment>
<dbReference type="RefSeq" id="XP_064669284.1">
    <property type="nucleotide sequence ID" value="XM_064817830.1"/>
</dbReference>
<name>A0AAN6YS50_9PEZI</name>
<proteinExistence type="predicted"/>
<sequence>MSAQNQIGGQLPGQQLPGQQQVTGNYFPQFARLPVELQIMIFQQALRRPSVHVVMVKRHKKENETKWSLDFFPMPKKNDPSGFRLAHTLTQVNAVAADAVRLAMAAFGSAVLPFRNLVGIADGAEDLLVLEFTHHKYCSYGYFHQATQFANARGPGEFDETRVAAQVKYFQKVAITYSSRHDTAMSLRSVFRCSLTNDDRHVNLRACPVEIFGLLNCFQSLKEFYIILLPNQDVHGKRLVQQYARNFFALTAEERRKRNLVVFYDQARALIELTPDLMYYPAQGGVPGAAISHPYGHSLFHFDLYYDIVQIFTELKGAFLHTRMGNRPYPYRLSEQARKNLVMKVLIPTDGNDY</sequence>
<protein>
    <recommendedName>
        <fullName evidence="1">2EXR domain-containing protein</fullName>
    </recommendedName>
</protein>
<evidence type="ECO:0000259" key="1">
    <source>
        <dbReference type="Pfam" id="PF20150"/>
    </source>
</evidence>
<reference evidence="2" key="2">
    <citation type="submission" date="2023-05" db="EMBL/GenBank/DDBJ databases">
        <authorList>
            <consortium name="Lawrence Berkeley National Laboratory"/>
            <person name="Steindorff A."/>
            <person name="Hensen N."/>
            <person name="Bonometti L."/>
            <person name="Westerberg I."/>
            <person name="Brannstrom I.O."/>
            <person name="Guillou S."/>
            <person name="Cros-Aarteil S."/>
            <person name="Calhoun S."/>
            <person name="Haridas S."/>
            <person name="Kuo A."/>
            <person name="Mondo S."/>
            <person name="Pangilinan J."/>
            <person name="Riley R."/>
            <person name="Labutti K."/>
            <person name="Andreopoulos B."/>
            <person name="Lipzen A."/>
            <person name="Chen C."/>
            <person name="Yanf M."/>
            <person name="Daum C."/>
            <person name="Ng V."/>
            <person name="Clum A."/>
            <person name="Ohm R."/>
            <person name="Martin F."/>
            <person name="Silar P."/>
            <person name="Natvig D."/>
            <person name="Lalanne C."/>
            <person name="Gautier V."/>
            <person name="Ament-Velasquez S.L."/>
            <person name="Kruys A."/>
            <person name="Hutchinson M.I."/>
            <person name="Powell A.J."/>
            <person name="Barry K."/>
            <person name="Miller A.N."/>
            <person name="Grigoriev I.V."/>
            <person name="Debuchy R."/>
            <person name="Gladieux P."/>
            <person name="Thoren M.H."/>
            <person name="Johannesson H."/>
        </authorList>
    </citation>
    <scope>NUCLEOTIDE SEQUENCE</scope>
    <source>
        <strain evidence="2">CBS 508.74</strain>
    </source>
</reference>
<feature type="domain" description="2EXR" evidence="1">
    <location>
        <begin position="27"/>
        <end position="94"/>
    </location>
</feature>
<dbReference type="Proteomes" id="UP001302812">
    <property type="component" value="Unassembled WGS sequence"/>
</dbReference>
<evidence type="ECO:0000313" key="3">
    <source>
        <dbReference type="Proteomes" id="UP001302812"/>
    </source>
</evidence>
<dbReference type="GeneID" id="89941955"/>
<keyword evidence="3" id="KW-1185">Reference proteome</keyword>
<reference evidence="2" key="1">
    <citation type="journal article" date="2023" name="Mol. Phylogenet. Evol.">
        <title>Genome-scale phylogeny and comparative genomics of the fungal order Sordariales.</title>
        <authorList>
            <person name="Hensen N."/>
            <person name="Bonometti L."/>
            <person name="Westerberg I."/>
            <person name="Brannstrom I.O."/>
            <person name="Guillou S."/>
            <person name="Cros-Aarteil S."/>
            <person name="Calhoun S."/>
            <person name="Haridas S."/>
            <person name="Kuo A."/>
            <person name="Mondo S."/>
            <person name="Pangilinan J."/>
            <person name="Riley R."/>
            <person name="LaButti K."/>
            <person name="Andreopoulos B."/>
            <person name="Lipzen A."/>
            <person name="Chen C."/>
            <person name="Yan M."/>
            <person name="Daum C."/>
            <person name="Ng V."/>
            <person name="Clum A."/>
            <person name="Steindorff A."/>
            <person name="Ohm R.A."/>
            <person name="Martin F."/>
            <person name="Silar P."/>
            <person name="Natvig D.O."/>
            <person name="Lalanne C."/>
            <person name="Gautier V."/>
            <person name="Ament-Velasquez S.L."/>
            <person name="Kruys A."/>
            <person name="Hutchinson M.I."/>
            <person name="Powell A.J."/>
            <person name="Barry K."/>
            <person name="Miller A.N."/>
            <person name="Grigoriev I.V."/>
            <person name="Debuchy R."/>
            <person name="Gladieux P."/>
            <person name="Hiltunen Thoren M."/>
            <person name="Johannesson H."/>
        </authorList>
    </citation>
    <scope>NUCLEOTIDE SEQUENCE</scope>
    <source>
        <strain evidence="2">CBS 508.74</strain>
    </source>
</reference>
<evidence type="ECO:0000313" key="2">
    <source>
        <dbReference type="EMBL" id="KAK4111714.1"/>
    </source>
</evidence>
<dbReference type="InterPro" id="IPR045518">
    <property type="entry name" value="2EXR"/>
</dbReference>
<dbReference type="Pfam" id="PF20150">
    <property type="entry name" value="2EXR"/>
    <property type="match status" value="1"/>
</dbReference>
<dbReference type="AlphaFoldDB" id="A0AAN6YS50"/>
<dbReference type="EMBL" id="MU853345">
    <property type="protein sequence ID" value="KAK4111714.1"/>
    <property type="molecule type" value="Genomic_DNA"/>
</dbReference>
<organism evidence="2 3">
    <name type="scientific">Canariomyces notabilis</name>
    <dbReference type="NCBI Taxonomy" id="2074819"/>
    <lineage>
        <taxon>Eukaryota</taxon>
        <taxon>Fungi</taxon>
        <taxon>Dikarya</taxon>
        <taxon>Ascomycota</taxon>
        <taxon>Pezizomycotina</taxon>
        <taxon>Sordariomycetes</taxon>
        <taxon>Sordariomycetidae</taxon>
        <taxon>Sordariales</taxon>
        <taxon>Chaetomiaceae</taxon>
        <taxon>Canariomyces</taxon>
    </lineage>
</organism>